<dbReference type="PANTHER" id="PTHR43433:SF5">
    <property type="entry name" value="AB HYDROLASE-1 DOMAIN-CONTAINING PROTEIN"/>
    <property type="match status" value="1"/>
</dbReference>
<dbReference type="Gene3D" id="3.40.50.1820">
    <property type="entry name" value="alpha/beta hydrolase"/>
    <property type="match status" value="1"/>
</dbReference>
<sequence>MPILQGSQAAIHYEQRGSGPDIVWVSGGGGTAGSWDAYQLPYFSEGFRNTTFDGRGVGTTVCDTPLPWTLEDFARDTAELIKAVCDGPVALVGLSFGGGIVQQVALDYPELLTCAIAMGTGAVSLGWTWDYQMAEIEYRRAGGRLDGMMAVTHYAAMYYPARVLGDRELWPRLRAELMEYYETDTNEESLIAQWEPCVLFDQREQLPQCRVPLHVIAFDQDVQAPPQDGEEVAALVPGAEFHLFEGMGHCSIYGHTHEVLNPFIRSLVERHL</sequence>
<dbReference type="EMBL" id="CAFBND010000108">
    <property type="protein sequence ID" value="CAB4955656.1"/>
    <property type="molecule type" value="Genomic_DNA"/>
</dbReference>
<dbReference type="PANTHER" id="PTHR43433">
    <property type="entry name" value="HYDROLASE, ALPHA/BETA FOLD FAMILY PROTEIN"/>
    <property type="match status" value="1"/>
</dbReference>
<dbReference type="SUPFAM" id="SSF53474">
    <property type="entry name" value="alpha/beta-Hydrolases"/>
    <property type="match status" value="1"/>
</dbReference>
<proteinExistence type="predicted"/>
<accession>A0A6J7SAY8</accession>
<evidence type="ECO:0000313" key="3">
    <source>
        <dbReference type="EMBL" id="CAB4955656.1"/>
    </source>
</evidence>
<name>A0A6J7SAY8_9ZZZZ</name>
<dbReference type="InterPro" id="IPR050471">
    <property type="entry name" value="AB_hydrolase"/>
</dbReference>
<evidence type="ECO:0000313" key="4">
    <source>
        <dbReference type="EMBL" id="CAB5037598.1"/>
    </source>
</evidence>
<reference evidence="4" key="1">
    <citation type="submission" date="2020-05" db="EMBL/GenBank/DDBJ databases">
        <authorList>
            <person name="Chiriac C."/>
            <person name="Salcher M."/>
            <person name="Ghai R."/>
            <person name="Kavagutti S V."/>
        </authorList>
    </citation>
    <scope>NUCLEOTIDE SEQUENCE</scope>
</reference>
<dbReference type="EMBL" id="CAFBPU010000045">
    <property type="protein sequence ID" value="CAB5037598.1"/>
    <property type="molecule type" value="Genomic_DNA"/>
</dbReference>
<dbReference type="Pfam" id="PF12697">
    <property type="entry name" value="Abhydrolase_6"/>
    <property type="match status" value="1"/>
</dbReference>
<dbReference type="InterPro" id="IPR000073">
    <property type="entry name" value="AB_hydrolase_1"/>
</dbReference>
<dbReference type="AlphaFoldDB" id="A0A6J7SAY8"/>
<gene>
    <name evidence="2" type="ORF">UFOPK3268_00477</name>
    <name evidence="3" type="ORF">UFOPK3752_01945</name>
    <name evidence="4" type="ORF">UFOPK4150_01846</name>
</gene>
<protein>
    <submittedName>
        <fullName evidence="4">Unannotated protein</fullName>
    </submittedName>
</protein>
<feature type="domain" description="AB hydrolase-1" evidence="1">
    <location>
        <begin position="22"/>
        <end position="259"/>
    </location>
</feature>
<evidence type="ECO:0000259" key="1">
    <source>
        <dbReference type="Pfam" id="PF12697"/>
    </source>
</evidence>
<dbReference type="EMBL" id="CAFBIZ010000042">
    <property type="protein sequence ID" value="CAB4847756.1"/>
    <property type="molecule type" value="Genomic_DNA"/>
</dbReference>
<evidence type="ECO:0000313" key="2">
    <source>
        <dbReference type="EMBL" id="CAB4847756.1"/>
    </source>
</evidence>
<dbReference type="InterPro" id="IPR029058">
    <property type="entry name" value="AB_hydrolase_fold"/>
</dbReference>
<organism evidence="4">
    <name type="scientific">freshwater metagenome</name>
    <dbReference type="NCBI Taxonomy" id="449393"/>
    <lineage>
        <taxon>unclassified sequences</taxon>
        <taxon>metagenomes</taxon>
        <taxon>ecological metagenomes</taxon>
    </lineage>
</organism>